<comment type="subcellular location">
    <subcellularLocation>
        <location evidence="1">Cell envelope</location>
    </subcellularLocation>
</comment>
<dbReference type="InterPro" id="IPR006311">
    <property type="entry name" value="TAT_signal"/>
</dbReference>
<dbReference type="InterPro" id="IPR014755">
    <property type="entry name" value="Cu-Rt/internalin_Ig-like"/>
</dbReference>
<evidence type="ECO:0000313" key="10">
    <source>
        <dbReference type="Proteomes" id="UP000244649"/>
    </source>
</evidence>
<comment type="caution">
    <text evidence="9">The sequence shown here is derived from an EMBL/GenBank/DDBJ whole genome shotgun (WGS) entry which is preliminary data.</text>
</comment>
<dbReference type="GO" id="GO:0005507">
    <property type="term" value="F:copper ion binding"/>
    <property type="evidence" value="ECO:0007669"/>
    <property type="project" value="InterPro"/>
</dbReference>
<proteinExistence type="predicted"/>
<evidence type="ECO:0000256" key="1">
    <source>
        <dbReference type="ARBA" id="ARBA00004196"/>
    </source>
</evidence>
<keyword evidence="6" id="KW-0472">Membrane</keyword>
<reference evidence="9 10" key="1">
    <citation type="submission" date="2018-04" db="EMBL/GenBank/DDBJ databases">
        <authorList>
            <person name="Go L.Y."/>
            <person name="Mitchell J.A."/>
        </authorList>
    </citation>
    <scope>NUCLEOTIDE SEQUENCE [LARGE SCALE GENOMIC DNA]</scope>
    <source>
        <strain evidence="9 10">TPD7010</strain>
    </source>
</reference>
<dbReference type="AlphaFoldDB" id="A0A2T7WWW7"/>
<evidence type="ECO:0000256" key="3">
    <source>
        <dbReference type="ARBA" id="ARBA00022729"/>
    </source>
</evidence>
<accession>A0A2T7WWW7</accession>
<feature type="transmembrane region" description="Helical" evidence="6">
    <location>
        <begin position="178"/>
        <end position="199"/>
    </location>
</feature>
<dbReference type="InterPro" id="IPR007348">
    <property type="entry name" value="CopC_dom"/>
</dbReference>
<keyword evidence="6" id="KW-1133">Transmembrane helix</keyword>
<feature type="domain" description="CopC" evidence="8">
    <location>
        <begin position="36"/>
        <end position="130"/>
    </location>
</feature>
<feature type="signal peptide" evidence="7">
    <location>
        <begin position="1"/>
        <end position="35"/>
    </location>
</feature>
<dbReference type="GO" id="GO:0030313">
    <property type="term" value="C:cell envelope"/>
    <property type="evidence" value="ECO:0007669"/>
    <property type="project" value="UniProtKB-SubCell"/>
</dbReference>
<dbReference type="GO" id="GO:0005886">
    <property type="term" value="C:plasma membrane"/>
    <property type="evidence" value="ECO:0007669"/>
    <property type="project" value="TreeGrafter"/>
</dbReference>
<evidence type="ECO:0000256" key="6">
    <source>
        <dbReference type="SAM" id="Phobius"/>
    </source>
</evidence>
<dbReference type="Pfam" id="PF04234">
    <property type="entry name" value="CopC"/>
    <property type="match status" value="1"/>
</dbReference>
<gene>
    <name evidence="9" type="ORF">DC432_02605</name>
</gene>
<dbReference type="PANTHER" id="PTHR34820">
    <property type="entry name" value="INNER MEMBRANE PROTEIN YEBZ"/>
    <property type="match status" value="1"/>
</dbReference>
<sequence>MTSSSALRRRSLPAVVAALLLALAAVLLPALPASAHDELVSSDPGADAVLDALPSQLTLSFSADVLTDAGATVIEVTDAAGTRLDDGAPQVAGTEVTQALTGEASGAVTVLWRVVSSDGHPIDGDFSFSVPVAASTPTPTPQATTAVPTPSAEASRAPVETAAATAAPAETASPASPLPWILLAVALVVVAGVLVYVFAARGRGNTADRGTSGR</sequence>
<name>A0A2T7WWW7_MICTE</name>
<dbReference type="GO" id="GO:0042597">
    <property type="term" value="C:periplasmic space"/>
    <property type="evidence" value="ECO:0007669"/>
    <property type="project" value="InterPro"/>
</dbReference>
<dbReference type="Gene3D" id="2.60.40.1220">
    <property type="match status" value="1"/>
</dbReference>
<feature type="region of interest" description="Disordered" evidence="5">
    <location>
        <begin position="133"/>
        <end position="173"/>
    </location>
</feature>
<evidence type="ECO:0000256" key="2">
    <source>
        <dbReference type="ARBA" id="ARBA00022723"/>
    </source>
</evidence>
<dbReference type="PROSITE" id="PS51318">
    <property type="entry name" value="TAT"/>
    <property type="match status" value="1"/>
</dbReference>
<dbReference type="EMBL" id="QDFT01000004">
    <property type="protein sequence ID" value="PVE78925.1"/>
    <property type="molecule type" value="Genomic_DNA"/>
</dbReference>
<evidence type="ECO:0000256" key="4">
    <source>
        <dbReference type="ARBA" id="ARBA00023008"/>
    </source>
</evidence>
<dbReference type="InterPro" id="IPR014756">
    <property type="entry name" value="Ig_E-set"/>
</dbReference>
<keyword evidence="4" id="KW-0186">Copper</keyword>
<dbReference type="PANTHER" id="PTHR34820:SF4">
    <property type="entry name" value="INNER MEMBRANE PROTEIN YEBZ"/>
    <property type="match status" value="1"/>
</dbReference>
<evidence type="ECO:0000256" key="7">
    <source>
        <dbReference type="SAM" id="SignalP"/>
    </source>
</evidence>
<dbReference type="GO" id="GO:0046688">
    <property type="term" value="P:response to copper ion"/>
    <property type="evidence" value="ECO:0007669"/>
    <property type="project" value="InterPro"/>
</dbReference>
<dbReference type="Proteomes" id="UP000244649">
    <property type="component" value="Unassembled WGS sequence"/>
</dbReference>
<evidence type="ECO:0000256" key="5">
    <source>
        <dbReference type="SAM" id="MobiDB-lite"/>
    </source>
</evidence>
<evidence type="ECO:0000259" key="8">
    <source>
        <dbReference type="Pfam" id="PF04234"/>
    </source>
</evidence>
<protein>
    <recommendedName>
        <fullName evidence="8">CopC domain-containing protein</fullName>
    </recommendedName>
</protein>
<organism evidence="9 10">
    <name type="scientific">Microbacterium testaceum</name>
    <name type="common">Aureobacterium testaceum</name>
    <name type="synonym">Brevibacterium testaceum</name>
    <dbReference type="NCBI Taxonomy" id="2033"/>
    <lineage>
        <taxon>Bacteria</taxon>
        <taxon>Bacillati</taxon>
        <taxon>Actinomycetota</taxon>
        <taxon>Actinomycetes</taxon>
        <taxon>Micrococcales</taxon>
        <taxon>Microbacteriaceae</taxon>
        <taxon>Microbacterium</taxon>
    </lineage>
</organism>
<keyword evidence="6" id="KW-0812">Transmembrane</keyword>
<keyword evidence="3 7" id="KW-0732">Signal</keyword>
<dbReference type="GO" id="GO:0006825">
    <property type="term" value="P:copper ion transport"/>
    <property type="evidence" value="ECO:0007669"/>
    <property type="project" value="InterPro"/>
</dbReference>
<dbReference type="InterPro" id="IPR032694">
    <property type="entry name" value="CopC/D"/>
</dbReference>
<dbReference type="RefSeq" id="WP_116536560.1">
    <property type="nucleotide sequence ID" value="NZ_JAQDQE010000001.1"/>
</dbReference>
<feature type="chain" id="PRO_5015569460" description="CopC domain-containing protein" evidence="7">
    <location>
        <begin position="36"/>
        <end position="214"/>
    </location>
</feature>
<dbReference type="SUPFAM" id="SSF81296">
    <property type="entry name" value="E set domains"/>
    <property type="match status" value="1"/>
</dbReference>
<evidence type="ECO:0000313" key="9">
    <source>
        <dbReference type="EMBL" id="PVE78925.1"/>
    </source>
</evidence>
<keyword evidence="2" id="KW-0479">Metal-binding</keyword>